<comment type="caution">
    <text evidence="1">The sequence shown here is derived from an EMBL/GenBank/DDBJ whole genome shotgun (WGS) entry which is preliminary data.</text>
</comment>
<gene>
    <name evidence="1" type="ORF">SAMN05660686_04962</name>
</gene>
<sequence length="283" mass="31707">MTFDLSELAIDHFLPLLDERSPECIDGINPDHRRVVRMSARATLSRIARSDALYHDLAHTMSVVLAGLDILRGKQILDGGVTSSDWMHMCVALLCHDVGYVRGICRQDRPPEYIVSQSGDTVSLSPGASDAALTPYHVDRGKIFAREYLATFPDLELDRITAAIEATRFPCVDKALTKNPEREPSLVQAADLIGQFGDPNYLRKANALFHEFVEARIAEEKGYTSAVDLTTRYPTFYWKMIRPSLSAALDYLAQTARGRTWIAGLSMHVHIEEHREPRSGPQR</sequence>
<name>A0A8G2EYK1_9PROT</name>
<proteinExistence type="predicted"/>
<dbReference type="SUPFAM" id="SSF109604">
    <property type="entry name" value="HD-domain/PDEase-like"/>
    <property type="match status" value="1"/>
</dbReference>
<dbReference type="AlphaFoldDB" id="A0A8G2EYK1"/>
<evidence type="ECO:0000313" key="1">
    <source>
        <dbReference type="EMBL" id="SDG59344.1"/>
    </source>
</evidence>
<evidence type="ECO:0008006" key="3">
    <source>
        <dbReference type="Google" id="ProtNLM"/>
    </source>
</evidence>
<reference evidence="1 2" key="1">
    <citation type="submission" date="2016-10" db="EMBL/GenBank/DDBJ databases">
        <authorList>
            <person name="Varghese N."/>
            <person name="Submissions S."/>
        </authorList>
    </citation>
    <scope>NUCLEOTIDE SEQUENCE [LARGE SCALE GENOMIC DNA]</scope>
    <source>
        <strain evidence="1 2">DSM 18839</strain>
    </source>
</reference>
<protein>
    <recommendedName>
        <fullName evidence="3">HD/PDEase domain-containing protein</fullName>
    </recommendedName>
</protein>
<accession>A0A8G2EYK1</accession>
<dbReference type="EMBL" id="FNBW01000029">
    <property type="protein sequence ID" value="SDG59344.1"/>
    <property type="molecule type" value="Genomic_DNA"/>
</dbReference>
<dbReference type="RefSeq" id="WP_093154654.1">
    <property type="nucleotide sequence ID" value="NZ_FNBW01000029.1"/>
</dbReference>
<dbReference type="Gene3D" id="1.10.3210.10">
    <property type="entry name" value="Hypothetical protein af1432"/>
    <property type="match status" value="1"/>
</dbReference>
<evidence type="ECO:0000313" key="2">
    <source>
        <dbReference type="Proteomes" id="UP000198615"/>
    </source>
</evidence>
<dbReference type="OrthoDB" id="505007at2"/>
<keyword evidence="2" id="KW-1185">Reference proteome</keyword>
<organism evidence="1 2">
    <name type="scientific">Thalassobaculum litoreum DSM 18839</name>
    <dbReference type="NCBI Taxonomy" id="1123362"/>
    <lineage>
        <taxon>Bacteria</taxon>
        <taxon>Pseudomonadati</taxon>
        <taxon>Pseudomonadota</taxon>
        <taxon>Alphaproteobacteria</taxon>
        <taxon>Rhodospirillales</taxon>
        <taxon>Thalassobaculaceae</taxon>
        <taxon>Thalassobaculum</taxon>
    </lineage>
</organism>
<dbReference type="Proteomes" id="UP000198615">
    <property type="component" value="Unassembled WGS sequence"/>
</dbReference>